<keyword evidence="2" id="KW-1185">Reference proteome</keyword>
<organism evidence="1 2">
    <name type="scientific">Solanum commersonii</name>
    <name type="common">Commerson's wild potato</name>
    <name type="synonym">Commerson's nightshade</name>
    <dbReference type="NCBI Taxonomy" id="4109"/>
    <lineage>
        <taxon>Eukaryota</taxon>
        <taxon>Viridiplantae</taxon>
        <taxon>Streptophyta</taxon>
        <taxon>Embryophyta</taxon>
        <taxon>Tracheophyta</taxon>
        <taxon>Spermatophyta</taxon>
        <taxon>Magnoliopsida</taxon>
        <taxon>eudicotyledons</taxon>
        <taxon>Gunneridae</taxon>
        <taxon>Pentapetalae</taxon>
        <taxon>asterids</taxon>
        <taxon>lamiids</taxon>
        <taxon>Solanales</taxon>
        <taxon>Solanaceae</taxon>
        <taxon>Solanoideae</taxon>
        <taxon>Solaneae</taxon>
        <taxon>Solanum</taxon>
    </lineage>
</organism>
<evidence type="ECO:0000313" key="1">
    <source>
        <dbReference type="EMBL" id="KAG5631883.1"/>
    </source>
</evidence>
<name>A0A9J6B5J5_SOLCO</name>
<sequence length="123" mass="13587">MKMEEASQKNTGSEINGNVVAGIISLSFVPSKRNSLTYSLSLFMARNIMEFYASQGLTPLPSTLRGDVGIKPSSTPSSQPLIACSNFTKEKMKMSDDVLFEKRKWAKSDIVSQKKAWMGSAWN</sequence>
<comment type="caution">
    <text evidence="1">The sequence shown here is derived from an EMBL/GenBank/DDBJ whole genome shotgun (WGS) entry which is preliminary data.</text>
</comment>
<dbReference type="OrthoDB" id="1193140at2759"/>
<dbReference type="Proteomes" id="UP000824120">
    <property type="component" value="Chromosome 1"/>
</dbReference>
<dbReference type="EMBL" id="JACXVP010000001">
    <property type="protein sequence ID" value="KAG5631883.1"/>
    <property type="molecule type" value="Genomic_DNA"/>
</dbReference>
<accession>A0A9J6B5J5</accession>
<evidence type="ECO:0000313" key="2">
    <source>
        <dbReference type="Proteomes" id="UP000824120"/>
    </source>
</evidence>
<gene>
    <name evidence="1" type="ORF">H5410_003600</name>
</gene>
<protein>
    <submittedName>
        <fullName evidence="1">Uncharacterized protein</fullName>
    </submittedName>
</protein>
<reference evidence="1 2" key="1">
    <citation type="submission" date="2020-09" db="EMBL/GenBank/DDBJ databases">
        <title>De no assembly of potato wild relative species, Solanum commersonii.</title>
        <authorList>
            <person name="Cho K."/>
        </authorList>
    </citation>
    <scope>NUCLEOTIDE SEQUENCE [LARGE SCALE GENOMIC DNA]</scope>
    <source>
        <strain evidence="1">LZ3.2</strain>
        <tissue evidence="1">Leaf</tissue>
    </source>
</reference>
<dbReference type="AlphaFoldDB" id="A0A9J6B5J5"/>
<proteinExistence type="predicted"/>